<accession>A0A1R3HWX9</accession>
<proteinExistence type="predicted"/>
<name>A0A1R3HWX9_9ROSI</name>
<feature type="compositionally biased region" description="Gly residues" evidence="1">
    <location>
        <begin position="1"/>
        <end position="10"/>
    </location>
</feature>
<dbReference type="AlphaFoldDB" id="A0A1R3HWX9"/>
<protein>
    <submittedName>
        <fullName evidence="2">Uncharacterized protein</fullName>
    </submittedName>
</protein>
<comment type="caution">
    <text evidence="2">The sequence shown here is derived from an EMBL/GenBank/DDBJ whole genome shotgun (WGS) entry which is preliminary data.</text>
</comment>
<evidence type="ECO:0000313" key="3">
    <source>
        <dbReference type="Proteomes" id="UP000187203"/>
    </source>
</evidence>
<dbReference type="Proteomes" id="UP000187203">
    <property type="component" value="Unassembled WGS sequence"/>
</dbReference>
<feature type="region of interest" description="Disordered" evidence="1">
    <location>
        <begin position="1"/>
        <end position="38"/>
    </location>
</feature>
<organism evidence="2 3">
    <name type="scientific">Corchorus olitorius</name>
    <dbReference type="NCBI Taxonomy" id="93759"/>
    <lineage>
        <taxon>Eukaryota</taxon>
        <taxon>Viridiplantae</taxon>
        <taxon>Streptophyta</taxon>
        <taxon>Embryophyta</taxon>
        <taxon>Tracheophyta</taxon>
        <taxon>Spermatophyta</taxon>
        <taxon>Magnoliopsida</taxon>
        <taxon>eudicotyledons</taxon>
        <taxon>Gunneridae</taxon>
        <taxon>Pentapetalae</taxon>
        <taxon>rosids</taxon>
        <taxon>malvids</taxon>
        <taxon>Malvales</taxon>
        <taxon>Malvaceae</taxon>
        <taxon>Grewioideae</taxon>
        <taxon>Apeibeae</taxon>
        <taxon>Corchorus</taxon>
    </lineage>
</organism>
<evidence type="ECO:0000256" key="1">
    <source>
        <dbReference type="SAM" id="MobiDB-lite"/>
    </source>
</evidence>
<sequence>MESKGGGGDGLMTQRLKGSKAQTRDTCENQHSTSLSTI</sequence>
<feature type="compositionally biased region" description="Polar residues" evidence="1">
    <location>
        <begin position="29"/>
        <end position="38"/>
    </location>
</feature>
<gene>
    <name evidence="2" type="ORF">COLO4_26494</name>
</gene>
<keyword evidence="3" id="KW-1185">Reference proteome</keyword>
<evidence type="ECO:0000313" key="2">
    <source>
        <dbReference type="EMBL" id="OMO74798.1"/>
    </source>
</evidence>
<reference evidence="3" key="1">
    <citation type="submission" date="2013-09" db="EMBL/GenBank/DDBJ databases">
        <title>Corchorus olitorius genome sequencing.</title>
        <authorList>
            <person name="Alam M."/>
            <person name="Haque M.S."/>
            <person name="Islam M.S."/>
            <person name="Emdad E.M."/>
            <person name="Islam M.M."/>
            <person name="Ahmed B."/>
            <person name="Halim A."/>
            <person name="Hossen Q.M.M."/>
            <person name="Hossain M.Z."/>
            <person name="Ahmed R."/>
            <person name="Khan M.M."/>
            <person name="Islam R."/>
            <person name="Rashid M.M."/>
            <person name="Khan S.A."/>
            <person name="Rahman M.S."/>
            <person name="Alam M."/>
            <person name="Yahiya A.S."/>
            <person name="Khan M.S."/>
            <person name="Azam M.S."/>
            <person name="Haque T."/>
            <person name="Lashkar M.Z.H."/>
            <person name="Akhand A.I."/>
            <person name="Morshed G."/>
            <person name="Roy S."/>
            <person name="Uddin K.S."/>
            <person name="Rabeya T."/>
            <person name="Hossain A.S."/>
            <person name="Chowdhury A."/>
            <person name="Snigdha A.R."/>
            <person name="Mortoza M.S."/>
            <person name="Matin S.A."/>
            <person name="Hoque S.M.E."/>
            <person name="Islam M.K."/>
            <person name="Roy D.K."/>
            <person name="Haider R."/>
            <person name="Moosa M.M."/>
            <person name="Elias S.M."/>
            <person name="Hasan A.M."/>
            <person name="Jahan S."/>
            <person name="Shafiuddin M."/>
            <person name="Mahmood N."/>
            <person name="Shommy N.S."/>
        </authorList>
    </citation>
    <scope>NUCLEOTIDE SEQUENCE [LARGE SCALE GENOMIC DNA]</scope>
    <source>
        <strain evidence="3">cv. O-4</strain>
    </source>
</reference>
<dbReference type="EMBL" id="AWUE01019246">
    <property type="protein sequence ID" value="OMO74798.1"/>
    <property type="molecule type" value="Genomic_DNA"/>
</dbReference>